<dbReference type="InterPro" id="IPR011614">
    <property type="entry name" value="Catalase_core"/>
</dbReference>
<dbReference type="PANTHER" id="PTHR36195:SF4">
    <property type="entry name" value="DOMAIN PROTEIN, PUTATIVE (AFU_ORTHOLOGUE AFUA_5G01990)-RELATED"/>
    <property type="match status" value="1"/>
</dbReference>
<name>A0ABU3PAM2_9BURK</name>
<dbReference type="EMBL" id="JAVXZY010000003">
    <property type="protein sequence ID" value="MDT8999575.1"/>
    <property type="molecule type" value="Genomic_DNA"/>
</dbReference>
<dbReference type="Gene3D" id="2.40.180.10">
    <property type="entry name" value="Catalase core domain"/>
    <property type="match status" value="1"/>
</dbReference>
<dbReference type="RefSeq" id="WP_315650135.1">
    <property type="nucleotide sequence ID" value="NZ_JAVXZY010000003.1"/>
</dbReference>
<evidence type="ECO:0000313" key="4">
    <source>
        <dbReference type="Proteomes" id="UP001246372"/>
    </source>
</evidence>
<evidence type="ECO:0000313" key="3">
    <source>
        <dbReference type="EMBL" id="MDT8999575.1"/>
    </source>
</evidence>
<reference evidence="3" key="1">
    <citation type="submission" date="2023-09" db="EMBL/GenBank/DDBJ databases">
        <title>Paucibacter sp. APW11 Genome sequencing and assembly.</title>
        <authorList>
            <person name="Kim I."/>
        </authorList>
    </citation>
    <scope>NUCLEOTIDE SEQUENCE</scope>
    <source>
        <strain evidence="3">APW11</strain>
    </source>
</reference>
<keyword evidence="4" id="KW-1185">Reference proteome</keyword>
<gene>
    <name evidence="3" type="ORF">RQP53_09890</name>
</gene>
<sequence length="338" mass="37999">MSDSKLSALESPPANEAQCINDLAARLQAKIVRDNAGGPMRRDAHPKMHGLVRAEFIVEPDLPEELRIGVFAEPGKTYPAWIRFSNQDGTIQPDINADIRGMAIKLMGVPGDKLLEAERQERTQDFIVISTPVFVTRDVEEFDDLIKALTGSLWAKLCFFLTHWHVAGNLLRSMKKHANPLQLRYWSTTPYLLGTRAVKYSAIPRAPATDTIPDSPGDDYLREAMVRQLARKEVVYDFAVQLQTDAAAMPIEDPSIEWPEALSTFRKVAAIRIPAQQFDSPAQRVFGENLSFTPWHSLPEHRPLGGINRARKIVYAAISTFRHAQNGVPRREPVDWTI</sequence>
<feature type="domain" description="Catalase core" evidence="2">
    <location>
        <begin position="42"/>
        <end position="149"/>
    </location>
</feature>
<comment type="function">
    <text evidence="1">Decomposes hydrogen peroxide into water and oxygen; serves to protect cells from the toxic effects of hydrogen peroxide.</text>
</comment>
<dbReference type="PANTHER" id="PTHR36195">
    <property type="entry name" value="DOMAIN PROTEIN, PUTATIVE (AFU_ORTHOLOGUE AFUA_5G01990)-RELATED-RELATED"/>
    <property type="match status" value="1"/>
</dbReference>
<comment type="caution">
    <text evidence="3">The sequence shown here is derived from an EMBL/GenBank/DDBJ whole genome shotgun (WGS) entry which is preliminary data.</text>
</comment>
<dbReference type="CDD" id="cd08152">
    <property type="entry name" value="y4iL_like"/>
    <property type="match status" value="1"/>
</dbReference>
<dbReference type="Proteomes" id="UP001246372">
    <property type="component" value="Unassembled WGS sequence"/>
</dbReference>
<evidence type="ECO:0000259" key="2">
    <source>
        <dbReference type="Pfam" id="PF00199"/>
    </source>
</evidence>
<organism evidence="3 4">
    <name type="scientific">Roseateles aquae</name>
    <dbReference type="NCBI Taxonomy" id="3077235"/>
    <lineage>
        <taxon>Bacteria</taxon>
        <taxon>Pseudomonadati</taxon>
        <taxon>Pseudomonadota</taxon>
        <taxon>Betaproteobacteria</taxon>
        <taxon>Burkholderiales</taxon>
        <taxon>Sphaerotilaceae</taxon>
        <taxon>Roseateles</taxon>
    </lineage>
</organism>
<dbReference type="SUPFAM" id="SSF56634">
    <property type="entry name" value="Heme-dependent catalase-like"/>
    <property type="match status" value="1"/>
</dbReference>
<evidence type="ECO:0000256" key="1">
    <source>
        <dbReference type="ARBA" id="ARBA00002974"/>
    </source>
</evidence>
<protein>
    <submittedName>
        <fullName evidence="3">Catalase family protein</fullName>
    </submittedName>
</protein>
<accession>A0ABU3PAM2</accession>
<dbReference type="InterPro" id="IPR020835">
    <property type="entry name" value="Catalase_sf"/>
</dbReference>
<dbReference type="Pfam" id="PF00199">
    <property type="entry name" value="Catalase"/>
    <property type="match status" value="1"/>
</dbReference>
<proteinExistence type="predicted"/>